<evidence type="ECO:0000256" key="1">
    <source>
        <dbReference type="SAM" id="MobiDB-lite"/>
    </source>
</evidence>
<name>A0A9N7TYW9_PLEPL</name>
<comment type="caution">
    <text evidence="2">The sequence shown here is derived from an EMBL/GenBank/DDBJ whole genome shotgun (WGS) entry which is preliminary data.</text>
</comment>
<feature type="compositionally biased region" description="Polar residues" evidence="1">
    <location>
        <begin position="102"/>
        <end position="116"/>
    </location>
</feature>
<feature type="non-terminal residue" evidence="2">
    <location>
        <position position="1"/>
    </location>
</feature>
<accession>A0A9N7TYW9</accession>
<reference evidence="2" key="1">
    <citation type="submission" date="2020-03" db="EMBL/GenBank/DDBJ databases">
        <authorList>
            <person name="Weist P."/>
        </authorList>
    </citation>
    <scope>NUCLEOTIDE SEQUENCE</scope>
</reference>
<evidence type="ECO:0000313" key="3">
    <source>
        <dbReference type="Proteomes" id="UP001153269"/>
    </source>
</evidence>
<gene>
    <name evidence="2" type="ORF">PLEPLA_LOCUS9194</name>
</gene>
<proteinExistence type="predicted"/>
<protein>
    <submittedName>
        <fullName evidence="2">Uncharacterized protein</fullName>
    </submittedName>
</protein>
<dbReference type="Proteomes" id="UP001153269">
    <property type="component" value="Unassembled WGS sequence"/>
</dbReference>
<sequence>MYQAITPCNTKPAPIISEGQALRASSKTTAAYADENTVSRGMQQPGRRHKQRVCTRWFMHGSVLAMVLFKKPWSPYEVQSRIDAHLNAGLDNLSRELQESLGNRATPSGYPSQPTQRPVERLRAGAGGPSCRDHKPSSRSRNGRTVRIVTCESPSKGLAADGLFGDFHQTLGQCAGFWKHGLKEAFIPMR</sequence>
<dbReference type="EMBL" id="CADEAL010000517">
    <property type="protein sequence ID" value="CAB1421312.1"/>
    <property type="molecule type" value="Genomic_DNA"/>
</dbReference>
<dbReference type="AlphaFoldDB" id="A0A9N7TYW9"/>
<feature type="region of interest" description="Disordered" evidence="1">
    <location>
        <begin position="102"/>
        <end position="145"/>
    </location>
</feature>
<evidence type="ECO:0000313" key="2">
    <source>
        <dbReference type="EMBL" id="CAB1421312.1"/>
    </source>
</evidence>
<keyword evidence="3" id="KW-1185">Reference proteome</keyword>
<organism evidence="2 3">
    <name type="scientific">Pleuronectes platessa</name>
    <name type="common">European plaice</name>
    <dbReference type="NCBI Taxonomy" id="8262"/>
    <lineage>
        <taxon>Eukaryota</taxon>
        <taxon>Metazoa</taxon>
        <taxon>Chordata</taxon>
        <taxon>Craniata</taxon>
        <taxon>Vertebrata</taxon>
        <taxon>Euteleostomi</taxon>
        <taxon>Actinopterygii</taxon>
        <taxon>Neopterygii</taxon>
        <taxon>Teleostei</taxon>
        <taxon>Neoteleostei</taxon>
        <taxon>Acanthomorphata</taxon>
        <taxon>Carangaria</taxon>
        <taxon>Pleuronectiformes</taxon>
        <taxon>Pleuronectoidei</taxon>
        <taxon>Pleuronectidae</taxon>
        <taxon>Pleuronectes</taxon>
    </lineage>
</organism>